<dbReference type="Pfam" id="PF00158">
    <property type="entry name" value="Sigma54_activat"/>
    <property type="match status" value="1"/>
</dbReference>
<keyword evidence="9" id="KW-1185">Reference proteome</keyword>
<dbReference type="SMART" id="SM00086">
    <property type="entry name" value="PAC"/>
    <property type="match status" value="1"/>
</dbReference>
<keyword evidence="1" id="KW-0547">Nucleotide-binding</keyword>
<dbReference type="PANTHER" id="PTHR32071:SF122">
    <property type="entry name" value="SIGMA FACTOR"/>
    <property type="match status" value="1"/>
</dbReference>
<dbReference type="Pfam" id="PF02954">
    <property type="entry name" value="HTH_8"/>
    <property type="match status" value="1"/>
</dbReference>
<dbReference type="PROSITE" id="PS50045">
    <property type="entry name" value="SIGMA54_INTERACT_4"/>
    <property type="match status" value="1"/>
</dbReference>
<dbReference type="InterPro" id="IPR000014">
    <property type="entry name" value="PAS"/>
</dbReference>
<dbReference type="PROSITE" id="PS50112">
    <property type="entry name" value="PAS"/>
    <property type="match status" value="1"/>
</dbReference>
<evidence type="ECO:0000256" key="4">
    <source>
        <dbReference type="ARBA" id="ARBA00023163"/>
    </source>
</evidence>
<dbReference type="InterPro" id="IPR035965">
    <property type="entry name" value="PAS-like_dom_sf"/>
</dbReference>
<feature type="domain" description="Sigma-54 factor interaction" evidence="5">
    <location>
        <begin position="148"/>
        <end position="377"/>
    </location>
</feature>
<dbReference type="GO" id="GO:0043565">
    <property type="term" value="F:sequence-specific DNA binding"/>
    <property type="evidence" value="ECO:0007669"/>
    <property type="project" value="InterPro"/>
</dbReference>
<evidence type="ECO:0000256" key="3">
    <source>
        <dbReference type="ARBA" id="ARBA00023015"/>
    </source>
</evidence>
<reference evidence="8" key="1">
    <citation type="submission" date="2022-12" db="EMBL/GenBank/DDBJ databases">
        <title>Reference genome sequencing for broad-spectrum identification of bacterial and archaeal isolates by mass spectrometry.</title>
        <authorList>
            <person name="Sekiguchi Y."/>
            <person name="Tourlousse D.M."/>
        </authorList>
    </citation>
    <scope>NUCLEOTIDE SEQUENCE</scope>
    <source>
        <strain evidence="8">ASRB1</strain>
    </source>
</reference>
<dbReference type="InterPro" id="IPR003593">
    <property type="entry name" value="AAA+_ATPase"/>
</dbReference>
<evidence type="ECO:0000313" key="9">
    <source>
        <dbReference type="Proteomes" id="UP001144372"/>
    </source>
</evidence>
<feature type="domain" description="PAC" evidence="7">
    <location>
        <begin position="82"/>
        <end position="134"/>
    </location>
</feature>
<dbReference type="InterPro" id="IPR025662">
    <property type="entry name" value="Sigma_54_int_dom_ATP-bd_1"/>
</dbReference>
<accession>A0A9W6FV65</accession>
<dbReference type="RefSeq" id="WP_281795385.1">
    <property type="nucleotide sequence ID" value="NZ_BSDR01000001.1"/>
</dbReference>
<dbReference type="InterPro" id="IPR002078">
    <property type="entry name" value="Sigma_54_int"/>
</dbReference>
<sequence>MEEQEMNRSLKEIINTMNDGVMLISPDGVILMANRALEEITGYGREELIGSPCSLLHCDVCEGVRSEGKEHWCELFDLGYSHRKPCFLMRKNGSYVHVLKNASLLKNGDGRVLGAVETVTDISEIDARDRKIQQLSSLLQEQIGFEGMVGRSPAMQKVFDIVQKVAQSDAPVIIYGETGTGKELVAHAIHKLGKRRDAPYIQLNCAALNEALLESELFGHVKGAFTGAFSHREGRFEAANGGDFFLDEIGDVPLAIQVKLLRVLETKRFERVGDHRSMEVDVRIITATNKDLESLVSQGKFREDFFFRINVIPIHLPALRERMEDLPLLIEHFLRQIRTRSGKEISGLSAEAMELFMNHHWPGNVRELRSVLEYAFVTAENGLIHPEHLPARLTQFRRKKSEEQGPVPMLPDEKTALIDALVTCRGNQSQAARMLGVNRVTVWHRIKKYGIDIKELMTL</sequence>
<protein>
    <recommendedName>
        <fullName evidence="10">Sigma-54-dependent Fis family transcriptional regulator</fullName>
    </recommendedName>
</protein>
<keyword evidence="4" id="KW-0804">Transcription</keyword>
<keyword evidence="3" id="KW-0805">Transcription regulation</keyword>
<dbReference type="InterPro" id="IPR058031">
    <property type="entry name" value="AAA_lid_NorR"/>
</dbReference>
<dbReference type="SUPFAM" id="SSF55785">
    <property type="entry name" value="PYP-like sensor domain (PAS domain)"/>
    <property type="match status" value="1"/>
</dbReference>
<dbReference type="PANTHER" id="PTHR32071">
    <property type="entry name" value="TRANSCRIPTIONAL REGULATORY PROTEIN"/>
    <property type="match status" value="1"/>
</dbReference>
<comment type="caution">
    <text evidence="8">The sequence shown here is derived from an EMBL/GenBank/DDBJ whole genome shotgun (WGS) entry which is preliminary data.</text>
</comment>
<dbReference type="EMBL" id="BSDR01000001">
    <property type="protein sequence ID" value="GLI35500.1"/>
    <property type="molecule type" value="Genomic_DNA"/>
</dbReference>
<dbReference type="Pfam" id="PF25601">
    <property type="entry name" value="AAA_lid_14"/>
    <property type="match status" value="1"/>
</dbReference>
<dbReference type="InterPro" id="IPR002197">
    <property type="entry name" value="HTH_Fis"/>
</dbReference>
<evidence type="ECO:0008006" key="10">
    <source>
        <dbReference type="Google" id="ProtNLM"/>
    </source>
</evidence>
<dbReference type="InterPro" id="IPR001610">
    <property type="entry name" value="PAC"/>
</dbReference>
<dbReference type="CDD" id="cd00009">
    <property type="entry name" value="AAA"/>
    <property type="match status" value="1"/>
</dbReference>
<dbReference type="Gene3D" id="1.10.8.60">
    <property type="match status" value="1"/>
</dbReference>
<dbReference type="Gene3D" id="1.10.10.60">
    <property type="entry name" value="Homeodomain-like"/>
    <property type="match status" value="1"/>
</dbReference>
<evidence type="ECO:0000259" key="7">
    <source>
        <dbReference type="PROSITE" id="PS50113"/>
    </source>
</evidence>
<dbReference type="GO" id="GO:0006355">
    <property type="term" value="P:regulation of DNA-templated transcription"/>
    <property type="evidence" value="ECO:0007669"/>
    <property type="project" value="InterPro"/>
</dbReference>
<dbReference type="InterPro" id="IPR009057">
    <property type="entry name" value="Homeodomain-like_sf"/>
</dbReference>
<evidence type="ECO:0000256" key="2">
    <source>
        <dbReference type="ARBA" id="ARBA00022840"/>
    </source>
</evidence>
<dbReference type="NCBIfam" id="TIGR00229">
    <property type="entry name" value="sensory_box"/>
    <property type="match status" value="1"/>
</dbReference>
<dbReference type="SUPFAM" id="SSF52540">
    <property type="entry name" value="P-loop containing nucleoside triphosphate hydrolases"/>
    <property type="match status" value="1"/>
</dbReference>
<evidence type="ECO:0000256" key="1">
    <source>
        <dbReference type="ARBA" id="ARBA00022741"/>
    </source>
</evidence>
<dbReference type="Gene3D" id="3.40.50.300">
    <property type="entry name" value="P-loop containing nucleotide triphosphate hydrolases"/>
    <property type="match status" value="1"/>
</dbReference>
<organism evidence="8 9">
    <name type="scientific">Desulforhabdus amnigena</name>
    <dbReference type="NCBI Taxonomy" id="40218"/>
    <lineage>
        <taxon>Bacteria</taxon>
        <taxon>Pseudomonadati</taxon>
        <taxon>Thermodesulfobacteriota</taxon>
        <taxon>Syntrophobacteria</taxon>
        <taxon>Syntrophobacterales</taxon>
        <taxon>Syntrophobacteraceae</taxon>
        <taxon>Desulforhabdus</taxon>
    </lineage>
</organism>
<dbReference type="GO" id="GO:0005524">
    <property type="term" value="F:ATP binding"/>
    <property type="evidence" value="ECO:0007669"/>
    <property type="project" value="UniProtKB-KW"/>
</dbReference>
<keyword evidence="2" id="KW-0067">ATP-binding</keyword>
<dbReference type="SMART" id="SM00382">
    <property type="entry name" value="AAA"/>
    <property type="match status" value="1"/>
</dbReference>
<dbReference type="CDD" id="cd00130">
    <property type="entry name" value="PAS"/>
    <property type="match status" value="1"/>
</dbReference>
<dbReference type="Gene3D" id="3.30.450.20">
    <property type="entry name" value="PAS domain"/>
    <property type="match status" value="1"/>
</dbReference>
<dbReference type="InterPro" id="IPR027417">
    <property type="entry name" value="P-loop_NTPase"/>
</dbReference>
<dbReference type="PROSITE" id="PS50113">
    <property type="entry name" value="PAC"/>
    <property type="match status" value="1"/>
</dbReference>
<dbReference type="InterPro" id="IPR000700">
    <property type="entry name" value="PAS-assoc_C"/>
</dbReference>
<proteinExistence type="predicted"/>
<feature type="domain" description="PAS" evidence="6">
    <location>
        <begin position="6"/>
        <end position="50"/>
    </location>
</feature>
<name>A0A9W6FV65_9BACT</name>
<evidence type="ECO:0000259" key="6">
    <source>
        <dbReference type="PROSITE" id="PS50112"/>
    </source>
</evidence>
<evidence type="ECO:0000313" key="8">
    <source>
        <dbReference type="EMBL" id="GLI35500.1"/>
    </source>
</evidence>
<dbReference type="AlphaFoldDB" id="A0A9W6FV65"/>
<dbReference type="SMART" id="SM00091">
    <property type="entry name" value="PAS"/>
    <property type="match status" value="1"/>
</dbReference>
<gene>
    <name evidence="8" type="ORF">DAMNIGENAA_29330</name>
</gene>
<dbReference type="SUPFAM" id="SSF46689">
    <property type="entry name" value="Homeodomain-like"/>
    <property type="match status" value="1"/>
</dbReference>
<dbReference type="FunFam" id="3.40.50.300:FF:000006">
    <property type="entry name" value="DNA-binding transcriptional regulator NtrC"/>
    <property type="match status" value="1"/>
</dbReference>
<dbReference type="PRINTS" id="PR01590">
    <property type="entry name" value="HTHFIS"/>
</dbReference>
<evidence type="ECO:0000259" key="5">
    <source>
        <dbReference type="PROSITE" id="PS50045"/>
    </source>
</evidence>
<dbReference type="Proteomes" id="UP001144372">
    <property type="component" value="Unassembled WGS sequence"/>
</dbReference>
<dbReference type="PROSITE" id="PS00675">
    <property type="entry name" value="SIGMA54_INTERACT_1"/>
    <property type="match status" value="1"/>
</dbReference>
<dbReference type="Pfam" id="PF13426">
    <property type="entry name" value="PAS_9"/>
    <property type="match status" value="1"/>
</dbReference>